<feature type="compositionally biased region" description="Basic and acidic residues" evidence="1">
    <location>
        <begin position="1"/>
        <end position="10"/>
    </location>
</feature>
<name>A0AA94L0E4_9MICO</name>
<feature type="region of interest" description="Disordered" evidence="1">
    <location>
        <begin position="1"/>
        <end position="31"/>
    </location>
</feature>
<dbReference type="RefSeq" id="WP_092918827.1">
    <property type="nucleotide sequence ID" value="NZ_FOZN01000003.1"/>
</dbReference>
<dbReference type="Proteomes" id="UP000198506">
    <property type="component" value="Unassembled WGS sequence"/>
</dbReference>
<comment type="caution">
    <text evidence="2">The sequence shown here is derived from an EMBL/GenBank/DDBJ whole genome shotgun (WGS) entry which is preliminary data.</text>
</comment>
<evidence type="ECO:0000313" key="2">
    <source>
        <dbReference type="EMBL" id="SFS16301.1"/>
    </source>
</evidence>
<feature type="region of interest" description="Disordered" evidence="1">
    <location>
        <begin position="115"/>
        <end position="137"/>
    </location>
</feature>
<keyword evidence="3" id="KW-1185">Reference proteome</keyword>
<accession>A0AA94L0E4</accession>
<organism evidence="2 3">
    <name type="scientific">Agrococcus baldri</name>
    <dbReference type="NCBI Taxonomy" id="153730"/>
    <lineage>
        <taxon>Bacteria</taxon>
        <taxon>Bacillati</taxon>
        <taxon>Actinomycetota</taxon>
        <taxon>Actinomycetes</taxon>
        <taxon>Micrococcales</taxon>
        <taxon>Microbacteriaceae</taxon>
        <taxon>Agrococcus</taxon>
    </lineage>
</organism>
<evidence type="ECO:0000313" key="3">
    <source>
        <dbReference type="Proteomes" id="UP000198506"/>
    </source>
</evidence>
<dbReference type="EMBL" id="FOZN01000003">
    <property type="protein sequence ID" value="SFS16301.1"/>
    <property type="molecule type" value="Genomic_DNA"/>
</dbReference>
<sequence>MNESHHDPHTTRTNAAAEAAEAARAEPAAEARLVPEAIQAADIDHHTADTVLTGDGMAARARGVDWVRPSDLLARGTGRVARSAIDLQAHLAEQARTGIRVGVSRLGERARRLPPVTAFGRGPAGRSGAERDAVGMS</sequence>
<dbReference type="AlphaFoldDB" id="A0AA94L0E4"/>
<reference evidence="2 3" key="1">
    <citation type="submission" date="2016-10" db="EMBL/GenBank/DDBJ databases">
        <authorList>
            <person name="Varghese N."/>
            <person name="Submissions S."/>
        </authorList>
    </citation>
    <scope>NUCLEOTIDE SEQUENCE [LARGE SCALE GENOMIC DNA]</scope>
    <source>
        <strain evidence="2 3">IAM 15147</strain>
    </source>
</reference>
<gene>
    <name evidence="2" type="ORF">SAMN04487783_2258</name>
</gene>
<protein>
    <submittedName>
        <fullName evidence="2">Uncharacterized protein</fullName>
    </submittedName>
</protein>
<proteinExistence type="predicted"/>
<evidence type="ECO:0000256" key="1">
    <source>
        <dbReference type="SAM" id="MobiDB-lite"/>
    </source>
</evidence>
<feature type="compositionally biased region" description="Basic and acidic residues" evidence="1">
    <location>
        <begin position="128"/>
        <end position="137"/>
    </location>
</feature>